<sequence>QSQGEQWIQDIIWKLLTKRSNHILVQSIEDDPIDCLRDDQVVGEEVDESCFQLVINEDGLDLIEKEDEDATSEEEEDMEEAASEEDDFFNSNDSQDHFQTQEEDEEKDEDD</sequence>
<feature type="compositionally biased region" description="Acidic residues" evidence="1">
    <location>
        <begin position="60"/>
        <end position="88"/>
    </location>
</feature>
<accession>A0ABS8W194</accession>
<proteinExistence type="predicted"/>
<organism evidence="2 3">
    <name type="scientific">Datura stramonium</name>
    <name type="common">Jimsonweed</name>
    <name type="synonym">Common thornapple</name>
    <dbReference type="NCBI Taxonomy" id="4076"/>
    <lineage>
        <taxon>Eukaryota</taxon>
        <taxon>Viridiplantae</taxon>
        <taxon>Streptophyta</taxon>
        <taxon>Embryophyta</taxon>
        <taxon>Tracheophyta</taxon>
        <taxon>Spermatophyta</taxon>
        <taxon>Magnoliopsida</taxon>
        <taxon>eudicotyledons</taxon>
        <taxon>Gunneridae</taxon>
        <taxon>Pentapetalae</taxon>
        <taxon>asterids</taxon>
        <taxon>lamiids</taxon>
        <taxon>Solanales</taxon>
        <taxon>Solanaceae</taxon>
        <taxon>Solanoideae</taxon>
        <taxon>Datureae</taxon>
        <taxon>Datura</taxon>
    </lineage>
</organism>
<keyword evidence="3" id="KW-1185">Reference proteome</keyword>
<feature type="compositionally biased region" description="Acidic residues" evidence="1">
    <location>
        <begin position="101"/>
        <end position="111"/>
    </location>
</feature>
<gene>
    <name evidence="2" type="ORF">HAX54_042429</name>
</gene>
<dbReference type="Proteomes" id="UP000823775">
    <property type="component" value="Unassembled WGS sequence"/>
</dbReference>
<feature type="non-terminal residue" evidence="2">
    <location>
        <position position="1"/>
    </location>
</feature>
<evidence type="ECO:0000313" key="3">
    <source>
        <dbReference type="Proteomes" id="UP000823775"/>
    </source>
</evidence>
<name>A0ABS8W194_DATST</name>
<dbReference type="EMBL" id="JACEIK010006247">
    <property type="protein sequence ID" value="MCE2055335.1"/>
    <property type="molecule type" value="Genomic_DNA"/>
</dbReference>
<reference evidence="2 3" key="1">
    <citation type="journal article" date="2021" name="BMC Genomics">
        <title>Datura genome reveals duplications of psychoactive alkaloid biosynthetic genes and high mutation rate following tissue culture.</title>
        <authorList>
            <person name="Rajewski A."/>
            <person name="Carter-House D."/>
            <person name="Stajich J."/>
            <person name="Litt A."/>
        </authorList>
    </citation>
    <scope>NUCLEOTIDE SEQUENCE [LARGE SCALE GENOMIC DNA]</scope>
    <source>
        <strain evidence="2">AR-01</strain>
    </source>
</reference>
<comment type="caution">
    <text evidence="2">The sequence shown here is derived from an EMBL/GenBank/DDBJ whole genome shotgun (WGS) entry which is preliminary data.</text>
</comment>
<feature type="region of interest" description="Disordered" evidence="1">
    <location>
        <begin position="60"/>
        <end position="111"/>
    </location>
</feature>
<evidence type="ECO:0000256" key="1">
    <source>
        <dbReference type="SAM" id="MobiDB-lite"/>
    </source>
</evidence>
<evidence type="ECO:0000313" key="2">
    <source>
        <dbReference type="EMBL" id="MCE2055335.1"/>
    </source>
</evidence>
<protein>
    <submittedName>
        <fullName evidence="2">Uncharacterized protein</fullName>
    </submittedName>
</protein>